<comment type="subcellular location">
    <subcellularLocation>
        <location evidence="1">Cell membrane</location>
        <topology evidence="1">Multi-pass membrane protein</topology>
    </subcellularLocation>
</comment>
<keyword evidence="2" id="KW-1003">Cell membrane</keyword>
<dbReference type="InterPro" id="IPR003838">
    <property type="entry name" value="ABC3_permease_C"/>
</dbReference>
<evidence type="ECO:0000256" key="1">
    <source>
        <dbReference type="ARBA" id="ARBA00004651"/>
    </source>
</evidence>
<protein>
    <submittedName>
        <fullName evidence="11">ABC transporter permease</fullName>
    </submittedName>
</protein>
<comment type="caution">
    <text evidence="11">The sequence shown here is derived from an EMBL/GenBank/DDBJ whole genome shotgun (WGS) entry which is preliminary data.</text>
</comment>
<keyword evidence="5 8" id="KW-0472">Membrane</keyword>
<dbReference type="InterPro" id="IPR025857">
    <property type="entry name" value="MacB_PCD"/>
</dbReference>
<dbReference type="Pfam" id="PF02687">
    <property type="entry name" value="FtsX"/>
    <property type="match status" value="1"/>
</dbReference>
<dbReference type="PANTHER" id="PTHR30572:SF4">
    <property type="entry name" value="ABC TRANSPORTER PERMEASE YTRF"/>
    <property type="match status" value="1"/>
</dbReference>
<keyword evidence="3 8" id="KW-0812">Transmembrane</keyword>
<evidence type="ECO:0000256" key="2">
    <source>
        <dbReference type="ARBA" id="ARBA00022475"/>
    </source>
</evidence>
<gene>
    <name evidence="11" type="ORF">ABR189_27220</name>
</gene>
<reference evidence="11 12" key="1">
    <citation type="submission" date="2024-06" db="EMBL/GenBank/DDBJ databases">
        <title>Chitinophaga defluvii sp. nov., isolated from municipal sewage.</title>
        <authorList>
            <person name="Zhang L."/>
        </authorList>
    </citation>
    <scope>NUCLEOTIDE SEQUENCE [LARGE SCALE GENOMIC DNA]</scope>
    <source>
        <strain evidence="11 12">H8</strain>
    </source>
</reference>
<evidence type="ECO:0000256" key="4">
    <source>
        <dbReference type="ARBA" id="ARBA00022989"/>
    </source>
</evidence>
<feature type="transmembrane region" description="Helical" evidence="8">
    <location>
        <begin position="28"/>
        <end position="48"/>
    </location>
</feature>
<organism evidence="11 12">
    <name type="scientific">Chitinophaga defluvii</name>
    <dbReference type="NCBI Taxonomy" id="3163343"/>
    <lineage>
        <taxon>Bacteria</taxon>
        <taxon>Pseudomonadati</taxon>
        <taxon>Bacteroidota</taxon>
        <taxon>Chitinophagia</taxon>
        <taxon>Chitinophagales</taxon>
        <taxon>Chitinophagaceae</taxon>
        <taxon>Chitinophaga</taxon>
    </lineage>
</organism>
<evidence type="ECO:0000256" key="7">
    <source>
        <dbReference type="SAM" id="MobiDB-lite"/>
    </source>
</evidence>
<dbReference type="PANTHER" id="PTHR30572">
    <property type="entry name" value="MEMBRANE COMPONENT OF TRANSPORTER-RELATED"/>
    <property type="match status" value="1"/>
</dbReference>
<feature type="domain" description="ABC3 transporter permease C-terminal" evidence="9">
    <location>
        <begin position="336"/>
        <end position="449"/>
    </location>
</feature>
<feature type="region of interest" description="Disordered" evidence="7">
    <location>
        <begin position="76"/>
        <end position="103"/>
    </location>
</feature>
<accession>A0ABV2TDJ8</accession>
<name>A0ABV2TDJ8_9BACT</name>
<sequence length="456" mass="49877">MRKLWGTRNLNNLYIALDSLAANRLRSFLTALGIIFGVASVIAMLAIGKGAKEEILNQMKLVGVNNIVIKPKIDNKKTEDEDETSNTQTKGEPQEQASKGKFSKGLSLQDAVSIRKIVPTVSEISPEIIQEQTVIYNGKSKSLKIVGVEPAFFDINNMAIATGKMFNERQLSAGEGVCIIGPGVKRKFFISEDPMGKTIKCGPQWLKIIGVTDEKYISAATKENLGIRDYNMDIYIPIQTALIRYQNPALYLGKQDGRRDDDDGGGNRKKEKIFHQLDQLVIKVDNSEQLSASAAIISRMLKRRHSGVMDFEIAIPEQLLKQQQKTKDVFNIVLSAIAGISLLVGGIGIMNIMLASVLERTREIGIRMALGAQKLDIVMQFLFEAVLISLSGGIIGILLGITGAYLVDKIADIHTLISGISILLSFVLASLVGLVFGISPARKAASKNPIECLRHD</sequence>
<feature type="compositionally biased region" description="Polar residues" evidence="7">
    <location>
        <begin position="85"/>
        <end position="97"/>
    </location>
</feature>
<evidence type="ECO:0000256" key="8">
    <source>
        <dbReference type="SAM" id="Phobius"/>
    </source>
</evidence>
<dbReference type="InterPro" id="IPR050250">
    <property type="entry name" value="Macrolide_Exporter_MacB"/>
</dbReference>
<dbReference type="RefSeq" id="WP_354663676.1">
    <property type="nucleotide sequence ID" value="NZ_JBEXAC010000003.1"/>
</dbReference>
<comment type="similarity">
    <text evidence="6">Belongs to the ABC-4 integral membrane protein family.</text>
</comment>
<dbReference type="Proteomes" id="UP001549749">
    <property type="component" value="Unassembled WGS sequence"/>
</dbReference>
<evidence type="ECO:0000313" key="11">
    <source>
        <dbReference type="EMBL" id="MET7001103.1"/>
    </source>
</evidence>
<feature type="transmembrane region" description="Helical" evidence="8">
    <location>
        <begin position="332"/>
        <end position="358"/>
    </location>
</feature>
<feature type="transmembrane region" description="Helical" evidence="8">
    <location>
        <begin position="413"/>
        <end position="438"/>
    </location>
</feature>
<feature type="domain" description="MacB-like periplasmic core" evidence="10">
    <location>
        <begin position="27"/>
        <end position="292"/>
    </location>
</feature>
<evidence type="ECO:0000256" key="5">
    <source>
        <dbReference type="ARBA" id="ARBA00023136"/>
    </source>
</evidence>
<evidence type="ECO:0000259" key="10">
    <source>
        <dbReference type="Pfam" id="PF12704"/>
    </source>
</evidence>
<evidence type="ECO:0000313" key="12">
    <source>
        <dbReference type="Proteomes" id="UP001549749"/>
    </source>
</evidence>
<evidence type="ECO:0000256" key="6">
    <source>
        <dbReference type="ARBA" id="ARBA00038076"/>
    </source>
</evidence>
<dbReference type="Pfam" id="PF12704">
    <property type="entry name" value="MacB_PCD"/>
    <property type="match status" value="1"/>
</dbReference>
<keyword evidence="4 8" id="KW-1133">Transmembrane helix</keyword>
<dbReference type="EMBL" id="JBEXAC010000003">
    <property type="protein sequence ID" value="MET7001103.1"/>
    <property type="molecule type" value="Genomic_DNA"/>
</dbReference>
<keyword evidence="12" id="KW-1185">Reference proteome</keyword>
<evidence type="ECO:0000256" key="3">
    <source>
        <dbReference type="ARBA" id="ARBA00022692"/>
    </source>
</evidence>
<evidence type="ECO:0000259" key="9">
    <source>
        <dbReference type="Pfam" id="PF02687"/>
    </source>
</evidence>
<feature type="transmembrane region" description="Helical" evidence="8">
    <location>
        <begin position="379"/>
        <end position="407"/>
    </location>
</feature>
<proteinExistence type="inferred from homology"/>